<reference evidence="2 3" key="1">
    <citation type="journal article" date="2004" name="Environ. Microbiol.">
        <title>The genome of Desulfotalea psychrophila, a sulfate-reducing bacterium from permanently cold Arctic sediments.</title>
        <authorList>
            <person name="Rabus R."/>
            <person name="Ruepp A."/>
            <person name="Frickey T."/>
            <person name="Rattei T."/>
            <person name="Fartmann B."/>
            <person name="Stark M."/>
            <person name="Bauer M."/>
            <person name="Zibat A."/>
            <person name="Lombardot T."/>
            <person name="Becker I."/>
            <person name="Amann J."/>
            <person name="Gellner K."/>
            <person name="Teeling H."/>
            <person name="Leuschner W.D."/>
            <person name="Gloeckner F.-O."/>
            <person name="Lupas A.N."/>
            <person name="Amann R."/>
            <person name="Klenk H.-P."/>
        </authorList>
    </citation>
    <scope>NUCLEOTIDE SEQUENCE [LARGE SCALE GENOMIC DNA]</scope>
    <source>
        <strain evidence="3">DSM 12343 / LSv54</strain>
        <plasmid evidence="3">large</plasmid>
    </source>
</reference>
<evidence type="ECO:0000313" key="3">
    <source>
        <dbReference type="Proteomes" id="UP000000602"/>
    </source>
</evidence>
<dbReference type="Gene3D" id="3.30.160.690">
    <property type="entry name" value="Bacterial toxin RNase RnlA/LsoA, N repeated domain"/>
    <property type="match status" value="1"/>
</dbReference>
<dbReference type="EMBL" id="CR522871">
    <property type="protein sequence ID" value="CAG37893.1"/>
    <property type="molecule type" value="Genomic_DNA"/>
</dbReference>
<geneLocation type="plasmid" evidence="3">
    <name>large</name>
</geneLocation>
<organism evidence="2 3">
    <name type="scientific">Desulfotalea psychrophila (strain LSv54 / DSM 12343)</name>
    <dbReference type="NCBI Taxonomy" id="177439"/>
    <lineage>
        <taxon>Bacteria</taxon>
        <taxon>Pseudomonadati</taxon>
        <taxon>Thermodesulfobacteriota</taxon>
        <taxon>Desulfobulbia</taxon>
        <taxon>Desulfobulbales</taxon>
        <taxon>Desulfocapsaceae</taxon>
        <taxon>Desulfotalea</taxon>
    </lineage>
</organism>
<dbReference type="Pfam" id="PF15935">
    <property type="entry name" value="RnlA_toxin"/>
    <property type="match status" value="1"/>
</dbReference>
<dbReference type="STRING" id="177439.DPPB29"/>
<dbReference type="Gene3D" id="3.30.310.240">
    <property type="entry name" value="Bacterial toxin RNase RnlA/LsoA, N-terminal domain"/>
    <property type="match status" value="1"/>
</dbReference>
<dbReference type="RefSeq" id="WP_011190388.1">
    <property type="nucleotide sequence ID" value="NC_006139.1"/>
</dbReference>
<dbReference type="CDD" id="cd14795">
    <property type="entry name" value="RNLA_N_2"/>
    <property type="match status" value="1"/>
</dbReference>
<dbReference type="Proteomes" id="UP000000602">
    <property type="component" value="Plasmid large"/>
</dbReference>
<gene>
    <name evidence="2" type="ordered locus">DPPB29</name>
</gene>
<name>Q6AIF4_DESPS</name>
<dbReference type="AlphaFoldDB" id="Q6AIF4"/>
<dbReference type="HOGENOM" id="CLU_1198237_0_0_7"/>
<sequence>MSFRDQNITIGQIEDHLQLLSKKGQTNKCVNKGRNVHCSFLDENGYEKCLLIFYPKKFGITTIQFSCGKNKELSCEKAKQIINNFDVSSAKSVNCTFKGLLEEEFGIFEEYVIEELPDISSKIQKDDKTKKTISYSGKYSDTVTVTFYKTTGTTLLQGRPLPAFFEIKALFAGIVESEQLISSDKENFSIKVPETGFLPKLEGYMPNAFSFLDAKIKDIIVPSLFFGEIDC</sequence>
<proteinExistence type="predicted"/>
<evidence type="ECO:0000313" key="2">
    <source>
        <dbReference type="EMBL" id="CAG37893.1"/>
    </source>
</evidence>
<keyword evidence="3" id="KW-1185">Reference proteome</keyword>
<evidence type="ECO:0000259" key="1">
    <source>
        <dbReference type="Pfam" id="PF15935"/>
    </source>
</evidence>
<protein>
    <recommendedName>
        <fullName evidence="1">Bacterial toxin RNase RnlA/LsoA N-terminal repeated domain-containing protein</fullName>
    </recommendedName>
</protein>
<accession>Q6AIF4</accession>
<dbReference type="KEGG" id="dps:DPPB29"/>
<dbReference type="InterPro" id="IPR031845">
    <property type="entry name" value="RnlA_toxin_NRD"/>
</dbReference>
<dbReference type="OrthoDB" id="9811552at2"/>
<feature type="domain" description="Bacterial toxin RNase RnlA/LsoA N-terminal repeated" evidence="1">
    <location>
        <begin position="93"/>
        <end position="167"/>
    </location>
</feature>